<evidence type="ECO:0000313" key="2">
    <source>
        <dbReference type="EMBL" id="KAF9064949.1"/>
    </source>
</evidence>
<dbReference type="Gene3D" id="3.90.228.10">
    <property type="match status" value="1"/>
</dbReference>
<organism evidence="2 3">
    <name type="scientific">Rhodocollybia butyracea</name>
    <dbReference type="NCBI Taxonomy" id="206335"/>
    <lineage>
        <taxon>Eukaryota</taxon>
        <taxon>Fungi</taxon>
        <taxon>Dikarya</taxon>
        <taxon>Basidiomycota</taxon>
        <taxon>Agaricomycotina</taxon>
        <taxon>Agaricomycetes</taxon>
        <taxon>Agaricomycetidae</taxon>
        <taxon>Agaricales</taxon>
        <taxon>Marasmiineae</taxon>
        <taxon>Omphalotaceae</taxon>
        <taxon>Rhodocollybia</taxon>
    </lineage>
</organism>
<protein>
    <recommendedName>
        <fullName evidence="4">Poly [ADP-ribose] polymerase</fullName>
    </recommendedName>
</protein>
<accession>A0A9P5PFZ0</accession>
<feature type="region of interest" description="Disordered" evidence="1">
    <location>
        <begin position="321"/>
        <end position="395"/>
    </location>
</feature>
<feature type="compositionally biased region" description="Polar residues" evidence="1">
    <location>
        <begin position="378"/>
        <end position="387"/>
    </location>
</feature>
<evidence type="ECO:0000256" key="1">
    <source>
        <dbReference type="SAM" id="MobiDB-lite"/>
    </source>
</evidence>
<dbReference type="AlphaFoldDB" id="A0A9P5PFZ0"/>
<dbReference type="Proteomes" id="UP000772434">
    <property type="component" value="Unassembled WGS sequence"/>
</dbReference>
<gene>
    <name evidence="2" type="ORF">BDP27DRAFT_1425240</name>
</gene>
<dbReference type="SUPFAM" id="SSF56399">
    <property type="entry name" value="ADP-ribosylation"/>
    <property type="match status" value="1"/>
</dbReference>
<comment type="caution">
    <text evidence="2">The sequence shown here is derived from an EMBL/GenBank/DDBJ whole genome shotgun (WGS) entry which is preliminary data.</text>
</comment>
<evidence type="ECO:0000313" key="3">
    <source>
        <dbReference type="Proteomes" id="UP000772434"/>
    </source>
</evidence>
<sequence>MSLFENEVIDLTADDQIDMDSESKVEFVGPSRATIATITSNKSKTSAPASIAGNSSKPAIFEDERLARKLQTEEREGHRKMIAGVVERKEGIVFRNVINADGTLEDGSPAHPDDLARFEPWKKLFESTSGGNKIKRCEFYVKPLGIVFKSNSLFFSPLDRQRVNYELEKQFEEAKLSLRGVDAGDDDPAQELLLFHGTLPKNIDSILETGFRIGGVGGHAVVNGTGEGYGVYLAKDALLSFGRQAPIESLLVEMIEYEYNNPYGGLGLGGYAGMGLGAFGGAVGGAYGGAYGGALGGAFGAMPMPAIPGFPMGGLPAVPPAVPMPGTGTGKATRAGRKLGGPSARKLKGSGDVTAPGNEPKGKGKAKPKASVKKEVLGTSSRMTRSVNRGRKSDV</sequence>
<proteinExistence type="predicted"/>
<dbReference type="EMBL" id="JADNRY010000111">
    <property type="protein sequence ID" value="KAF9064949.1"/>
    <property type="molecule type" value="Genomic_DNA"/>
</dbReference>
<name>A0A9P5PFZ0_9AGAR</name>
<reference evidence="2" key="1">
    <citation type="submission" date="2020-11" db="EMBL/GenBank/DDBJ databases">
        <authorList>
            <consortium name="DOE Joint Genome Institute"/>
            <person name="Ahrendt S."/>
            <person name="Riley R."/>
            <person name="Andreopoulos W."/>
            <person name="Labutti K."/>
            <person name="Pangilinan J."/>
            <person name="Ruiz-Duenas F.J."/>
            <person name="Barrasa J.M."/>
            <person name="Sanchez-Garcia M."/>
            <person name="Camarero S."/>
            <person name="Miyauchi S."/>
            <person name="Serrano A."/>
            <person name="Linde D."/>
            <person name="Babiker R."/>
            <person name="Drula E."/>
            <person name="Ayuso-Fernandez I."/>
            <person name="Pacheco R."/>
            <person name="Padilla G."/>
            <person name="Ferreira P."/>
            <person name="Barriuso J."/>
            <person name="Kellner H."/>
            <person name="Castanera R."/>
            <person name="Alfaro M."/>
            <person name="Ramirez L."/>
            <person name="Pisabarro A.G."/>
            <person name="Kuo A."/>
            <person name="Tritt A."/>
            <person name="Lipzen A."/>
            <person name="He G."/>
            <person name="Yan M."/>
            <person name="Ng V."/>
            <person name="Cullen D."/>
            <person name="Martin F."/>
            <person name="Rosso M.-N."/>
            <person name="Henrissat B."/>
            <person name="Hibbett D."/>
            <person name="Martinez A.T."/>
            <person name="Grigoriev I.V."/>
        </authorList>
    </citation>
    <scope>NUCLEOTIDE SEQUENCE</scope>
    <source>
        <strain evidence="2">AH 40177</strain>
    </source>
</reference>
<evidence type="ECO:0008006" key="4">
    <source>
        <dbReference type="Google" id="ProtNLM"/>
    </source>
</evidence>
<keyword evidence="3" id="KW-1185">Reference proteome</keyword>
<dbReference type="OrthoDB" id="10256774at2759"/>